<dbReference type="SUPFAM" id="SSF56601">
    <property type="entry name" value="beta-lactamase/transpeptidase-like"/>
    <property type="match status" value="1"/>
</dbReference>
<gene>
    <name evidence="9" type="primary">mrcA_5</name>
    <name evidence="9" type="ORF">NCTC11341_01997</name>
</gene>
<dbReference type="PANTHER" id="PTHR32282">
    <property type="entry name" value="BINDING PROTEIN TRANSPEPTIDASE, PUTATIVE-RELATED"/>
    <property type="match status" value="1"/>
</dbReference>
<dbReference type="EMBL" id="UGBT01000002">
    <property type="protein sequence ID" value="STH70435.1"/>
    <property type="molecule type" value="Genomic_DNA"/>
</dbReference>
<keyword evidence="8" id="KW-0961">Cell wall biogenesis/degradation</keyword>
<keyword evidence="1" id="KW-0328">Glycosyltransferase</keyword>
<evidence type="ECO:0000256" key="1">
    <source>
        <dbReference type="ARBA" id="ARBA00022676"/>
    </source>
</evidence>
<proteinExistence type="predicted"/>
<organism evidence="9 10">
    <name type="scientific">Escherichia coli</name>
    <dbReference type="NCBI Taxonomy" id="562"/>
    <lineage>
        <taxon>Bacteria</taxon>
        <taxon>Pseudomonadati</taxon>
        <taxon>Pseudomonadota</taxon>
        <taxon>Gammaproteobacteria</taxon>
        <taxon>Enterobacterales</taxon>
        <taxon>Enterobacteriaceae</taxon>
        <taxon>Escherichia</taxon>
    </lineage>
</organism>
<keyword evidence="7" id="KW-0472">Membrane</keyword>
<dbReference type="GO" id="GO:0030288">
    <property type="term" value="C:outer membrane-bounded periplasmic space"/>
    <property type="evidence" value="ECO:0007669"/>
    <property type="project" value="TreeGrafter"/>
</dbReference>
<name>A0A376NW57_ECOLX</name>
<dbReference type="GO" id="GO:0009252">
    <property type="term" value="P:peptidoglycan biosynthetic process"/>
    <property type="evidence" value="ECO:0007669"/>
    <property type="project" value="UniProtKB-KW"/>
</dbReference>
<accession>A0A376NW57</accession>
<dbReference type="InterPro" id="IPR012338">
    <property type="entry name" value="Beta-lactam/transpept-like"/>
</dbReference>
<protein>
    <submittedName>
        <fullName evidence="9">Penicillin-binding protein 1A</fullName>
    </submittedName>
</protein>
<evidence type="ECO:0000313" key="10">
    <source>
        <dbReference type="Proteomes" id="UP000254428"/>
    </source>
</evidence>
<evidence type="ECO:0000256" key="4">
    <source>
        <dbReference type="ARBA" id="ARBA00022960"/>
    </source>
</evidence>
<keyword evidence="6" id="KW-1133">Transmembrane helix</keyword>
<keyword evidence="4" id="KW-0133">Cell shape</keyword>
<sequence>MLVQFAYVRGWVSRKRGDGTRNAGDGRRLRCRIFATLRLPGAKHCPHPNRWRWFSVLHPNAGGARYAVMANGGFLVDPWFISKIENDQGGVIFEAKPKVACPECDIPVIYGDTQKSNVLENNDVEDVAISREQQNVSVPMPQLEQANQALVAKTGAQEYAPHVINTPLAFLIKSALNTNIFGEPGWQGTGWRAGRDLQRRDIGGKTGTLTVRKMRGSRVTVRAL</sequence>
<dbReference type="GO" id="GO:0008360">
    <property type="term" value="P:regulation of cell shape"/>
    <property type="evidence" value="ECO:0007669"/>
    <property type="project" value="UniProtKB-KW"/>
</dbReference>
<dbReference type="Gene3D" id="3.40.710.10">
    <property type="entry name" value="DD-peptidase/beta-lactamase superfamily"/>
    <property type="match status" value="1"/>
</dbReference>
<reference evidence="9 10" key="1">
    <citation type="submission" date="2018-06" db="EMBL/GenBank/DDBJ databases">
        <authorList>
            <consortium name="Pathogen Informatics"/>
            <person name="Doyle S."/>
        </authorList>
    </citation>
    <scope>NUCLEOTIDE SEQUENCE [LARGE SCALE GENOMIC DNA]</scope>
    <source>
        <strain evidence="9 10">NCTC11341</strain>
    </source>
</reference>
<evidence type="ECO:0000256" key="8">
    <source>
        <dbReference type="ARBA" id="ARBA00023316"/>
    </source>
</evidence>
<dbReference type="GO" id="GO:0008955">
    <property type="term" value="F:peptidoglycan glycosyltransferase activity"/>
    <property type="evidence" value="ECO:0007669"/>
    <property type="project" value="TreeGrafter"/>
</dbReference>
<keyword evidence="5" id="KW-0573">Peptidoglycan synthesis</keyword>
<dbReference type="PANTHER" id="PTHR32282:SF27">
    <property type="entry name" value="PENICILLIN-BINDING PROTEIN 1A"/>
    <property type="match status" value="1"/>
</dbReference>
<evidence type="ECO:0000256" key="7">
    <source>
        <dbReference type="ARBA" id="ARBA00023136"/>
    </source>
</evidence>
<evidence type="ECO:0000313" key="9">
    <source>
        <dbReference type="EMBL" id="STH70435.1"/>
    </source>
</evidence>
<dbReference type="Proteomes" id="UP000254428">
    <property type="component" value="Unassembled WGS sequence"/>
</dbReference>
<evidence type="ECO:0000256" key="3">
    <source>
        <dbReference type="ARBA" id="ARBA00022692"/>
    </source>
</evidence>
<keyword evidence="3" id="KW-0812">Transmembrane</keyword>
<evidence type="ECO:0000256" key="6">
    <source>
        <dbReference type="ARBA" id="ARBA00022989"/>
    </source>
</evidence>
<keyword evidence="2" id="KW-0808">Transferase</keyword>
<dbReference type="AlphaFoldDB" id="A0A376NW57"/>
<dbReference type="InterPro" id="IPR050396">
    <property type="entry name" value="Glycosyltr_51/Transpeptidase"/>
</dbReference>
<evidence type="ECO:0000256" key="5">
    <source>
        <dbReference type="ARBA" id="ARBA00022984"/>
    </source>
</evidence>
<evidence type="ECO:0000256" key="2">
    <source>
        <dbReference type="ARBA" id="ARBA00022679"/>
    </source>
</evidence>
<dbReference type="GO" id="GO:0071555">
    <property type="term" value="P:cell wall organization"/>
    <property type="evidence" value="ECO:0007669"/>
    <property type="project" value="UniProtKB-KW"/>
</dbReference>